<accession>A0A4V3HEX8</accession>
<reference evidence="2 3" key="1">
    <citation type="submission" date="2019-03" db="EMBL/GenBank/DDBJ databases">
        <title>Genomic Encyclopedia of Type Strains, Phase IV (KMG-IV): sequencing the most valuable type-strain genomes for metagenomic binning, comparative biology and taxonomic classification.</title>
        <authorList>
            <person name="Goeker M."/>
        </authorList>
    </citation>
    <scope>NUCLEOTIDE SEQUENCE [LARGE SCALE GENOMIC DNA]</scope>
    <source>
        <strain evidence="2 3">DSM 17974</strain>
    </source>
</reference>
<dbReference type="EMBL" id="SORF01000002">
    <property type="protein sequence ID" value="TDY50681.1"/>
    <property type="molecule type" value="Genomic_DNA"/>
</dbReference>
<keyword evidence="1" id="KW-0812">Transmembrane</keyword>
<sequence length="338" mass="37894">MWYTVTRGILAHESEEWSERMKSVSYWKRLLAFSVASVLLVIPFRFLTVNAVVKSVPEPDVHMNTDAQLQQTGDVYDGVLMKMTDLSYSNLDAYVGDSLLTLEDLAAVKQGPPGIYQQVDKVNQIDWHLSYDQANSFFFSDLAGWKILAVDDLEASLGFYAVAFQRGNTVVIAYRGTDNVMDLVADAGIYLSVPNMIEQLQPAEQFFKRVCSEANVPSGRVILTGHSMGGWLAQKVYLDERNAYTNWKIDGVTVFNSIGTGFQPKLQEASVVKDYHFDGDVFSHYGSSLGIEIDIPNPNPDESVYDRHQMYDFYGYFYPGSTPSTTVAANIEHSRTSM</sequence>
<proteinExistence type="predicted"/>
<dbReference type="InterPro" id="IPR029058">
    <property type="entry name" value="AB_hydrolase_fold"/>
</dbReference>
<evidence type="ECO:0008006" key="4">
    <source>
        <dbReference type="Google" id="ProtNLM"/>
    </source>
</evidence>
<organism evidence="2 3">
    <name type="scientific">Alicyclobacillus sacchari</name>
    <dbReference type="NCBI Taxonomy" id="392010"/>
    <lineage>
        <taxon>Bacteria</taxon>
        <taxon>Bacillati</taxon>
        <taxon>Bacillota</taxon>
        <taxon>Bacilli</taxon>
        <taxon>Bacillales</taxon>
        <taxon>Alicyclobacillaceae</taxon>
        <taxon>Alicyclobacillus</taxon>
    </lineage>
</organism>
<dbReference type="Pfam" id="PF11187">
    <property type="entry name" value="Mbeg1-like"/>
    <property type="match status" value="1"/>
</dbReference>
<keyword evidence="1" id="KW-0472">Membrane</keyword>
<keyword evidence="1" id="KW-1133">Transmembrane helix</keyword>
<name>A0A4V3HEX8_9BACL</name>
<protein>
    <recommendedName>
        <fullName evidence="4">DUF2974 domain-containing protein</fullName>
    </recommendedName>
</protein>
<gene>
    <name evidence="2" type="ORF">C7445_102241</name>
</gene>
<dbReference type="InterPro" id="IPR024499">
    <property type="entry name" value="Mbeg1-like"/>
</dbReference>
<evidence type="ECO:0000313" key="2">
    <source>
        <dbReference type="EMBL" id="TDY50681.1"/>
    </source>
</evidence>
<evidence type="ECO:0000256" key="1">
    <source>
        <dbReference type="SAM" id="Phobius"/>
    </source>
</evidence>
<dbReference type="Proteomes" id="UP000294581">
    <property type="component" value="Unassembled WGS sequence"/>
</dbReference>
<feature type="transmembrane region" description="Helical" evidence="1">
    <location>
        <begin position="30"/>
        <end position="53"/>
    </location>
</feature>
<dbReference type="SUPFAM" id="SSF53474">
    <property type="entry name" value="alpha/beta-Hydrolases"/>
    <property type="match status" value="1"/>
</dbReference>
<comment type="caution">
    <text evidence="2">The sequence shown here is derived from an EMBL/GenBank/DDBJ whole genome shotgun (WGS) entry which is preliminary data.</text>
</comment>
<keyword evidence="3" id="KW-1185">Reference proteome</keyword>
<dbReference type="AlphaFoldDB" id="A0A4V3HEX8"/>
<evidence type="ECO:0000313" key="3">
    <source>
        <dbReference type="Proteomes" id="UP000294581"/>
    </source>
</evidence>
<dbReference type="Gene3D" id="3.40.50.1820">
    <property type="entry name" value="alpha/beta hydrolase"/>
    <property type="match status" value="1"/>
</dbReference>